<dbReference type="GO" id="GO:0005948">
    <property type="term" value="C:acetolactate synthase complex"/>
    <property type="evidence" value="ECO:0007669"/>
    <property type="project" value="TreeGrafter"/>
</dbReference>
<dbReference type="SUPFAM" id="SSF52467">
    <property type="entry name" value="DHS-like NAD/FAD-binding domain"/>
    <property type="match status" value="1"/>
</dbReference>
<name>A0A853GX24_9BURK</name>
<dbReference type="Gene3D" id="3.40.50.970">
    <property type="match status" value="2"/>
</dbReference>
<evidence type="ECO:0000256" key="3">
    <source>
        <dbReference type="RuleBase" id="RU362132"/>
    </source>
</evidence>
<dbReference type="GO" id="GO:0030976">
    <property type="term" value="F:thiamine pyrophosphate binding"/>
    <property type="evidence" value="ECO:0007669"/>
    <property type="project" value="InterPro"/>
</dbReference>
<feature type="domain" description="Thiamine pyrophosphate enzyme TPP-binding" evidence="5">
    <location>
        <begin position="401"/>
        <end position="552"/>
    </location>
</feature>
<dbReference type="CDD" id="cd07035">
    <property type="entry name" value="TPP_PYR_POX_like"/>
    <property type="match status" value="1"/>
</dbReference>
<dbReference type="GO" id="GO:0003984">
    <property type="term" value="F:acetolactate synthase activity"/>
    <property type="evidence" value="ECO:0007669"/>
    <property type="project" value="TreeGrafter"/>
</dbReference>
<sequence>MTTHQKHLLSGGAAVAEMLRRYEVGPLFGMGGFQLLPFYEACRKLGLRHTLINDERCGVFAADAYARVSNRVGVVDATLGPGATNLVTGLAESFNAGIPIVAIVADAHRDHAWKNMTQEARQLEVLRPVCKEVIRVEAIQRIPEHVRRAFAVATSGRPGPVVIAIPEDISHGEHEFDDADLFTDPATAVFQSRRTRPDGRDVAQAAALIAGAERPLLLVGGGIHISQASDALLALARQEGVPVAHSMSGKGAIACTDPLSAGVFGRYDRIANDLIAASDCLIVVGCKLGEVATKRFTVIPPATPLIHIDVQAEEIGRTTKADIALVGDARLALEDIAAALGDGRQRLAARADYLAEIPVKMAKWNETAKDRTTSKETPVNIGRIMGELNRSLPDDAVLVADGGFAAHWGALLFDTKKAGRHFVADRGFASIGYGLPGGMGAKIGVGSDRVVVALTGDGGFNMTMGELETAKRLGVSFVLCIFNNAASGYVKALQHSVYGAGNYQSSDLHEMNYANIANNMGCLGIRVEDPEDLAAAFEKGFANKVSPTVLDIVVTRDPARMLPAVDNRILKVNKGDRPV</sequence>
<organism evidence="7 8">
    <name type="scientific">Pollutimonas harenae</name>
    <dbReference type="NCBI Taxonomy" id="657015"/>
    <lineage>
        <taxon>Bacteria</taxon>
        <taxon>Pseudomonadati</taxon>
        <taxon>Pseudomonadota</taxon>
        <taxon>Betaproteobacteria</taxon>
        <taxon>Burkholderiales</taxon>
        <taxon>Alcaligenaceae</taxon>
        <taxon>Pollutimonas</taxon>
    </lineage>
</organism>
<feature type="domain" description="Thiamine pyrophosphate enzyme central" evidence="4">
    <location>
        <begin position="202"/>
        <end position="335"/>
    </location>
</feature>
<dbReference type="GO" id="GO:0009097">
    <property type="term" value="P:isoleucine biosynthetic process"/>
    <property type="evidence" value="ECO:0007669"/>
    <property type="project" value="TreeGrafter"/>
</dbReference>
<dbReference type="PANTHER" id="PTHR18968:SF13">
    <property type="entry name" value="ACETOLACTATE SYNTHASE CATALYTIC SUBUNIT, MITOCHONDRIAL"/>
    <property type="match status" value="1"/>
</dbReference>
<evidence type="ECO:0000259" key="4">
    <source>
        <dbReference type="Pfam" id="PF00205"/>
    </source>
</evidence>
<dbReference type="GO" id="GO:0009099">
    <property type="term" value="P:L-valine biosynthetic process"/>
    <property type="evidence" value="ECO:0007669"/>
    <property type="project" value="TreeGrafter"/>
</dbReference>
<dbReference type="InterPro" id="IPR029061">
    <property type="entry name" value="THDP-binding"/>
</dbReference>
<dbReference type="RefSeq" id="WP_130038508.1">
    <property type="nucleotide sequence ID" value="NZ_JACCEV010000001.1"/>
</dbReference>
<dbReference type="GO" id="GO:0000287">
    <property type="term" value="F:magnesium ion binding"/>
    <property type="evidence" value="ECO:0007669"/>
    <property type="project" value="InterPro"/>
</dbReference>
<dbReference type="OrthoDB" id="2254214at2"/>
<comment type="caution">
    <text evidence="7">The sequence shown here is derived from an EMBL/GenBank/DDBJ whole genome shotgun (WGS) entry which is preliminary data.</text>
</comment>
<evidence type="ECO:0000313" key="7">
    <source>
        <dbReference type="EMBL" id="NYT84320.1"/>
    </source>
</evidence>
<comment type="similarity">
    <text evidence="1 3">Belongs to the TPP enzyme family.</text>
</comment>
<feature type="domain" description="Thiamine pyrophosphate enzyme N-terminal TPP-binding" evidence="6">
    <location>
        <begin position="10"/>
        <end position="123"/>
    </location>
</feature>
<dbReference type="Gene3D" id="3.40.50.1220">
    <property type="entry name" value="TPP-binding domain"/>
    <property type="match status" value="1"/>
</dbReference>
<dbReference type="InterPro" id="IPR012001">
    <property type="entry name" value="Thiamin_PyroP_enz_TPP-bd_dom"/>
</dbReference>
<dbReference type="AlphaFoldDB" id="A0A853GX24"/>
<accession>A0A853GX24</accession>
<dbReference type="PANTHER" id="PTHR18968">
    <property type="entry name" value="THIAMINE PYROPHOSPHATE ENZYMES"/>
    <property type="match status" value="1"/>
</dbReference>
<protein>
    <submittedName>
        <fullName evidence="7">Thiamine pyrophosphate-binding protein</fullName>
    </submittedName>
</protein>
<dbReference type="Pfam" id="PF02776">
    <property type="entry name" value="TPP_enzyme_N"/>
    <property type="match status" value="1"/>
</dbReference>
<dbReference type="SUPFAM" id="SSF52518">
    <property type="entry name" value="Thiamin diphosphate-binding fold (THDP-binding)"/>
    <property type="match status" value="2"/>
</dbReference>
<dbReference type="GO" id="GO:0050660">
    <property type="term" value="F:flavin adenine dinucleotide binding"/>
    <property type="evidence" value="ECO:0007669"/>
    <property type="project" value="TreeGrafter"/>
</dbReference>
<evidence type="ECO:0000259" key="5">
    <source>
        <dbReference type="Pfam" id="PF02775"/>
    </source>
</evidence>
<dbReference type="Pfam" id="PF00205">
    <property type="entry name" value="TPP_enzyme_M"/>
    <property type="match status" value="1"/>
</dbReference>
<dbReference type="InterPro" id="IPR011766">
    <property type="entry name" value="TPP_enzyme_TPP-bd"/>
</dbReference>
<evidence type="ECO:0000256" key="1">
    <source>
        <dbReference type="ARBA" id="ARBA00007812"/>
    </source>
</evidence>
<dbReference type="InterPro" id="IPR029035">
    <property type="entry name" value="DHS-like_NAD/FAD-binding_dom"/>
</dbReference>
<reference evidence="7 8" key="1">
    <citation type="submission" date="2020-07" db="EMBL/GenBank/DDBJ databases">
        <title>Taxonomic revisions and descriptions of new bacterial species based on genomic comparisons in the high-G+C-content subgroup of the family Alcaligenaceae.</title>
        <authorList>
            <person name="Szabo A."/>
            <person name="Felfoldi T."/>
        </authorList>
    </citation>
    <scope>NUCLEOTIDE SEQUENCE [LARGE SCALE GENOMIC DNA]</scope>
    <source>
        <strain evidence="7 8">DSM 25667</strain>
    </source>
</reference>
<dbReference type="InterPro" id="IPR012000">
    <property type="entry name" value="Thiamin_PyroP_enz_cen_dom"/>
</dbReference>
<keyword evidence="8" id="KW-1185">Reference proteome</keyword>
<dbReference type="Proteomes" id="UP000554144">
    <property type="component" value="Unassembled WGS sequence"/>
</dbReference>
<evidence type="ECO:0000259" key="6">
    <source>
        <dbReference type="Pfam" id="PF02776"/>
    </source>
</evidence>
<evidence type="ECO:0000313" key="8">
    <source>
        <dbReference type="Proteomes" id="UP000554144"/>
    </source>
</evidence>
<evidence type="ECO:0000256" key="2">
    <source>
        <dbReference type="ARBA" id="ARBA00023052"/>
    </source>
</evidence>
<keyword evidence="2 3" id="KW-0786">Thiamine pyrophosphate</keyword>
<dbReference type="EMBL" id="JACCEV010000001">
    <property type="protein sequence ID" value="NYT84320.1"/>
    <property type="molecule type" value="Genomic_DNA"/>
</dbReference>
<proteinExistence type="inferred from homology"/>
<dbReference type="InterPro" id="IPR045229">
    <property type="entry name" value="TPP_enz"/>
</dbReference>
<gene>
    <name evidence="7" type="ORF">H0A62_01780</name>
</gene>
<dbReference type="Pfam" id="PF02775">
    <property type="entry name" value="TPP_enzyme_C"/>
    <property type="match status" value="1"/>
</dbReference>